<accession>A0A4U2YUI9</accession>
<dbReference type="RefSeq" id="WP_137065063.1">
    <property type="nucleotide sequence ID" value="NZ_CP040748.1"/>
</dbReference>
<reference evidence="1 2" key="1">
    <citation type="submission" date="2019-04" db="EMBL/GenBank/DDBJ databases">
        <authorList>
            <person name="Dong K."/>
        </authorList>
    </citation>
    <scope>NUCLEOTIDE SEQUENCE [LARGE SCALE GENOMIC DNA]</scope>
    <source>
        <strain evidence="2">dk3543</strain>
    </source>
</reference>
<dbReference type="EMBL" id="SZPY01000001">
    <property type="protein sequence ID" value="TKI64605.1"/>
    <property type="molecule type" value="Genomic_DNA"/>
</dbReference>
<sequence>MFGPHVAAVRPGVAGASFTEGLDVVRLLADDPITITAIRSVGGDESLRYEGALIAGPDRKIGAVQILDGFPPSDPDLGDTTPAEGYVMTDAGRMGYELLLGYTWVGAEKTARTAIEVHYERRSRAHVQTIAAGLAVCPRGESTASCTEELR</sequence>
<evidence type="ECO:0000313" key="1">
    <source>
        <dbReference type="EMBL" id="TKI64605.1"/>
    </source>
</evidence>
<dbReference type="AlphaFoldDB" id="A0A4U2YUI9"/>
<gene>
    <name evidence="1" type="ORF">FC770_05655</name>
</gene>
<protein>
    <submittedName>
        <fullName evidence="1">Uncharacterized protein</fullName>
    </submittedName>
</protein>
<dbReference type="Proteomes" id="UP000307808">
    <property type="component" value="Unassembled WGS sequence"/>
</dbReference>
<keyword evidence="2" id="KW-1185">Reference proteome</keyword>
<organism evidence="1 2">
    <name type="scientific">Nocardioides jishulii</name>
    <dbReference type="NCBI Taxonomy" id="2575440"/>
    <lineage>
        <taxon>Bacteria</taxon>
        <taxon>Bacillati</taxon>
        <taxon>Actinomycetota</taxon>
        <taxon>Actinomycetes</taxon>
        <taxon>Propionibacteriales</taxon>
        <taxon>Nocardioidaceae</taxon>
        <taxon>Nocardioides</taxon>
    </lineage>
</organism>
<proteinExistence type="predicted"/>
<comment type="caution">
    <text evidence="1">The sequence shown here is derived from an EMBL/GenBank/DDBJ whole genome shotgun (WGS) entry which is preliminary data.</text>
</comment>
<evidence type="ECO:0000313" key="2">
    <source>
        <dbReference type="Proteomes" id="UP000307808"/>
    </source>
</evidence>
<name>A0A4U2YUI9_9ACTN</name>